<dbReference type="SUPFAM" id="SSF51735">
    <property type="entry name" value="NAD(P)-binding Rossmann-fold domains"/>
    <property type="match status" value="1"/>
</dbReference>
<comment type="caution">
    <text evidence="3">The sequence shown here is derived from an EMBL/GenBank/DDBJ whole genome shotgun (WGS) entry which is preliminary data.</text>
</comment>
<reference evidence="4" key="1">
    <citation type="journal article" date="2019" name="Int. J. Syst. Evol. Microbiol.">
        <title>The Global Catalogue of Microorganisms (GCM) 10K type strain sequencing project: providing services to taxonomists for standard genome sequencing and annotation.</title>
        <authorList>
            <consortium name="The Broad Institute Genomics Platform"/>
            <consortium name="The Broad Institute Genome Sequencing Center for Infectious Disease"/>
            <person name="Wu L."/>
            <person name="Ma J."/>
        </authorList>
    </citation>
    <scope>NUCLEOTIDE SEQUENCE [LARGE SCALE GENOMIC DNA]</scope>
    <source>
        <strain evidence="4">JCM 30774</strain>
    </source>
</reference>
<dbReference type="EMBL" id="JBHTMN010000007">
    <property type="protein sequence ID" value="MFD1383112.1"/>
    <property type="molecule type" value="Genomic_DNA"/>
</dbReference>
<dbReference type="PROSITE" id="PS00061">
    <property type="entry name" value="ADH_SHORT"/>
    <property type="match status" value="1"/>
</dbReference>
<dbReference type="InterPro" id="IPR020904">
    <property type="entry name" value="Sc_DH/Rdtase_CS"/>
</dbReference>
<keyword evidence="4" id="KW-1185">Reference proteome</keyword>
<evidence type="ECO:0000256" key="1">
    <source>
        <dbReference type="ARBA" id="ARBA00006484"/>
    </source>
</evidence>
<dbReference type="GO" id="GO:0016491">
    <property type="term" value="F:oxidoreductase activity"/>
    <property type="evidence" value="ECO:0007669"/>
    <property type="project" value="UniProtKB-KW"/>
</dbReference>
<evidence type="ECO:0000256" key="2">
    <source>
        <dbReference type="ARBA" id="ARBA00023002"/>
    </source>
</evidence>
<dbReference type="InterPro" id="IPR002347">
    <property type="entry name" value="SDR_fam"/>
</dbReference>
<organism evidence="3 4">
    <name type="scientific">Rhodanobacter aciditrophus</name>
    <dbReference type="NCBI Taxonomy" id="1623218"/>
    <lineage>
        <taxon>Bacteria</taxon>
        <taxon>Pseudomonadati</taxon>
        <taxon>Pseudomonadota</taxon>
        <taxon>Gammaproteobacteria</taxon>
        <taxon>Lysobacterales</taxon>
        <taxon>Rhodanobacteraceae</taxon>
        <taxon>Rhodanobacter</taxon>
    </lineage>
</organism>
<name>A0ABW4AZJ2_9GAMM</name>
<dbReference type="RefSeq" id="WP_377366287.1">
    <property type="nucleotide sequence ID" value="NZ_JBHTMN010000007.1"/>
</dbReference>
<dbReference type="InterPro" id="IPR036291">
    <property type="entry name" value="NAD(P)-bd_dom_sf"/>
</dbReference>
<proteinExistence type="inferred from homology"/>
<keyword evidence="2 3" id="KW-0560">Oxidoreductase</keyword>
<dbReference type="PANTHER" id="PTHR43669:SF3">
    <property type="entry name" value="ALCOHOL DEHYDROGENASE, PUTATIVE (AFU_ORTHOLOGUE AFUA_3G03445)-RELATED"/>
    <property type="match status" value="1"/>
</dbReference>
<evidence type="ECO:0000313" key="4">
    <source>
        <dbReference type="Proteomes" id="UP001597059"/>
    </source>
</evidence>
<dbReference type="EC" id="1.1.1.-" evidence="3"/>
<dbReference type="PANTHER" id="PTHR43669">
    <property type="entry name" value="5-KETO-D-GLUCONATE 5-REDUCTASE"/>
    <property type="match status" value="1"/>
</dbReference>
<protein>
    <submittedName>
        <fullName evidence="3">SDR family NAD(P)-dependent oxidoreductase</fullName>
        <ecNumber evidence="3">1.1.1.-</ecNumber>
    </submittedName>
</protein>
<dbReference type="PRINTS" id="PR00081">
    <property type="entry name" value="GDHRDH"/>
</dbReference>
<gene>
    <name evidence="3" type="ORF">ACFQ45_07025</name>
</gene>
<comment type="similarity">
    <text evidence="1">Belongs to the short-chain dehydrogenases/reductases (SDR) family.</text>
</comment>
<sequence>MSSVANYPDLAQRTVFISGGATGIGAALVTAFAQQGAKTAFVDLDKEAGETLTRQLMEQGHQVWFRQCDVTDTSAYQAAIRDAANDLGLISVLLNNAANDVRHSLDSLSSERFDDLVGVNLKHALFAAQVVTPMMKELGGGSIINFGSVGWMMASAGYPTYAASKAAMHGLTRGLARDLGGDRIRVNTLVPGWVMTEKQLQLWVDDAAKEKIKQSQCLAGSVLPEHIANMALFLGSDASQMCSAQNFIVDGGWV</sequence>
<dbReference type="PRINTS" id="PR00080">
    <property type="entry name" value="SDRFAMILY"/>
</dbReference>
<dbReference type="Proteomes" id="UP001597059">
    <property type="component" value="Unassembled WGS sequence"/>
</dbReference>
<dbReference type="Gene3D" id="3.40.50.720">
    <property type="entry name" value="NAD(P)-binding Rossmann-like Domain"/>
    <property type="match status" value="1"/>
</dbReference>
<evidence type="ECO:0000313" key="3">
    <source>
        <dbReference type="EMBL" id="MFD1383112.1"/>
    </source>
</evidence>
<dbReference type="Pfam" id="PF13561">
    <property type="entry name" value="adh_short_C2"/>
    <property type="match status" value="1"/>
</dbReference>
<dbReference type="CDD" id="cd05233">
    <property type="entry name" value="SDR_c"/>
    <property type="match status" value="1"/>
</dbReference>
<accession>A0ABW4AZJ2</accession>